<keyword evidence="5" id="KW-1185">Reference proteome</keyword>
<protein>
    <submittedName>
        <fullName evidence="4">Transcriptional regulator</fullName>
    </submittedName>
</protein>
<evidence type="ECO:0000313" key="5">
    <source>
        <dbReference type="Proteomes" id="UP000032266"/>
    </source>
</evidence>
<dbReference type="Gene3D" id="1.10.357.10">
    <property type="entry name" value="Tetracycline Repressor, domain 2"/>
    <property type="match status" value="1"/>
</dbReference>
<dbReference type="InterPro" id="IPR009057">
    <property type="entry name" value="Homeodomain-like_sf"/>
</dbReference>
<dbReference type="GO" id="GO:0003677">
    <property type="term" value="F:DNA binding"/>
    <property type="evidence" value="ECO:0007669"/>
    <property type="project" value="UniProtKB-UniRule"/>
</dbReference>
<dbReference type="InterPro" id="IPR001647">
    <property type="entry name" value="HTH_TetR"/>
</dbReference>
<feature type="domain" description="HTH tetR-type" evidence="3">
    <location>
        <begin position="11"/>
        <end position="71"/>
    </location>
</feature>
<dbReference type="STRING" id="1445510.YC6258_01040"/>
<dbReference type="PROSITE" id="PS50977">
    <property type="entry name" value="HTH_TETR_2"/>
    <property type="match status" value="1"/>
</dbReference>
<dbReference type="Pfam" id="PF00440">
    <property type="entry name" value="TetR_N"/>
    <property type="match status" value="1"/>
</dbReference>
<dbReference type="InterPro" id="IPR050624">
    <property type="entry name" value="HTH-type_Tx_Regulator"/>
</dbReference>
<dbReference type="RefSeq" id="WP_044615992.1">
    <property type="nucleotide sequence ID" value="NZ_CP007142.1"/>
</dbReference>
<dbReference type="SUPFAM" id="SSF46689">
    <property type="entry name" value="Homeodomain-like"/>
    <property type="match status" value="1"/>
</dbReference>
<dbReference type="Proteomes" id="UP000032266">
    <property type="component" value="Chromosome"/>
</dbReference>
<sequence length="204" mass="23616">MYQETIDKRVIRTRLKLFDALQQLLEHKPLHAISVIEVTKIAKIGRASFYRHFNNLEDILKWRLEYEDKAMSYEFLAAQNQPFADLTLFFLRSWMQRSSLLACLIKANRMDILEELLCKDQKALEFVFEGRITDPRIPYRPQASSHSILADNRATGYITVMLSGLLSSILVKWVTEGKKETPEELSHIATTTISTLAKRLNNQA</sequence>
<keyword evidence="1 2" id="KW-0238">DNA-binding</keyword>
<evidence type="ECO:0000259" key="3">
    <source>
        <dbReference type="PROSITE" id="PS50977"/>
    </source>
</evidence>
<name>A0A0C5V0K0_9GAMM</name>
<dbReference type="OrthoDB" id="116240at2"/>
<dbReference type="EMBL" id="CP007142">
    <property type="protein sequence ID" value="AJQ93090.1"/>
    <property type="molecule type" value="Genomic_DNA"/>
</dbReference>
<accession>A0A0C5V0K0</accession>
<evidence type="ECO:0000256" key="1">
    <source>
        <dbReference type="ARBA" id="ARBA00023125"/>
    </source>
</evidence>
<dbReference type="HOGENOM" id="CLU_087539_3_1_6"/>
<gene>
    <name evidence="4" type="ORF">YC6258_01040</name>
</gene>
<dbReference type="PANTHER" id="PTHR43479">
    <property type="entry name" value="ACREF/ENVCD OPERON REPRESSOR-RELATED"/>
    <property type="match status" value="1"/>
</dbReference>
<reference evidence="4 5" key="1">
    <citation type="submission" date="2014-01" db="EMBL/GenBank/DDBJ databases">
        <title>Full genme sequencing of cellulolytic bacterium Gynuella sunshinyii YC6258T gen. nov., sp. nov.</title>
        <authorList>
            <person name="Khan H."/>
            <person name="Chung E.J."/>
            <person name="Chung Y.R."/>
        </authorList>
    </citation>
    <scope>NUCLEOTIDE SEQUENCE [LARGE SCALE GENOMIC DNA]</scope>
    <source>
        <strain evidence="4 5">YC6258</strain>
    </source>
</reference>
<evidence type="ECO:0000256" key="2">
    <source>
        <dbReference type="PROSITE-ProRule" id="PRU00335"/>
    </source>
</evidence>
<dbReference type="PANTHER" id="PTHR43479:SF7">
    <property type="entry name" value="TETR-FAMILY TRANSCRIPTIONAL REGULATOR"/>
    <property type="match status" value="1"/>
</dbReference>
<organism evidence="4 5">
    <name type="scientific">Gynuella sunshinyii YC6258</name>
    <dbReference type="NCBI Taxonomy" id="1445510"/>
    <lineage>
        <taxon>Bacteria</taxon>
        <taxon>Pseudomonadati</taxon>
        <taxon>Pseudomonadota</taxon>
        <taxon>Gammaproteobacteria</taxon>
        <taxon>Oceanospirillales</taxon>
        <taxon>Saccharospirillaceae</taxon>
        <taxon>Gynuella</taxon>
    </lineage>
</organism>
<evidence type="ECO:0000313" key="4">
    <source>
        <dbReference type="EMBL" id="AJQ93090.1"/>
    </source>
</evidence>
<dbReference type="KEGG" id="gsn:YC6258_01040"/>
<feature type="DNA-binding region" description="H-T-H motif" evidence="2">
    <location>
        <begin position="34"/>
        <end position="53"/>
    </location>
</feature>
<proteinExistence type="predicted"/>
<dbReference type="AlphaFoldDB" id="A0A0C5V0K0"/>